<dbReference type="EMBL" id="CP109109">
    <property type="protein sequence ID" value="WSC01936.1"/>
    <property type="molecule type" value="Genomic_DNA"/>
</dbReference>
<organism evidence="1 2">
    <name type="scientific">Streptomyces scopuliridis</name>
    <dbReference type="NCBI Taxonomy" id="452529"/>
    <lineage>
        <taxon>Bacteria</taxon>
        <taxon>Bacillati</taxon>
        <taxon>Actinomycetota</taxon>
        <taxon>Actinomycetes</taxon>
        <taxon>Kitasatosporales</taxon>
        <taxon>Streptomycetaceae</taxon>
        <taxon>Streptomyces</taxon>
    </lineage>
</organism>
<reference evidence="1" key="1">
    <citation type="submission" date="2022-10" db="EMBL/GenBank/DDBJ databases">
        <title>The complete genomes of actinobacterial strains from the NBC collection.</title>
        <authorList>
            <person name="Joergensen T.S."/>
            <person name="Alvarez Arevalo M."/>
            <person name="Sterndorff E.B."/>
            <person name="Faurdal D."/>
            <person name="Vuksanovic O."/>
            <person name="Mourched A.-S."/>
            <person name="Charusanti P."/>
            <person name="Shaw S."/>
            <person name="Blin K."/>
            <person name="Weber T."/>
        </authorList>
    </citation>
    <scope>NUCLEOTIDE SEQUENCE</scope>
    <source>
        <strain evidence="1">NBC 01771</strain>
    </source>
</reference>
<gene>
    <name evidence="1" type="ORF">OG835_36315</name>
</gene>
<keyword evidence="2" id="KW-1185">Reference proteome</keyword>
<protein>
    <submittedName>
        <fullName evidence="1">Uncharacterized protein</fullName>
    </submittedName>
</protein>
<name>A0ACD4ZUF7_9ACTN</name>
<evidence type="ECO:0000313" key="2">
    <source>
        <dbReference type="Proteomes" id="UP001348369"/>
    </source>
</evidence>
<dbReference type="Proteomes" id="UP001348369">
    <property type="component" value="Chromosome"/>
</dbReference>
<accession>A0ACD4ZUF7</accession>
<proteinExistence type="predicted"/>
<sequence>MRGGTVTGSRSLHDPHSAALLSNGAGRVVSPYGLTDWPGALELLGTNGPADSIHRVRQAEARTSGDPDARAPDDGTVAHCTHLLAGYGPGRENVQKPGSTRPYSPP</sequence>
<evidence type="ECO:0000313" key="1">
    <source>
        <dbReference type="EMBL" id="WSC01936.1"/>
    </source>
</evidence>